<feature type="domain" description="M23ase beta-sheet core" evidence="2">
    <location>
        <begin position="218"/>
        <end position="314"/>
    </location>
</feature>
<comment type="caution">
    <text evidence="3">The sequence shown here is derived from an EMBL/GenBank/DDBJ whole genome shotgun (WGS) entry which is preliminary data.</text>
</comment>
<keyword evidence="4" id="KW-1185">Reference proteome</keyword>
<dbReference type="InterPro" id="IPR050570">
    <property type="entry name" value="Cell_wall_metabolism_enzyme"/>
</dbReference>
<dbReference type="PANTHER" id="PTHR21666">
    <property type="entry name" value="PEPTIDASE-RELATED"/>
    <property type="match status" value="1"/>
</dbReference>
<protein>
    <submittedName>
        <fullName evidence="3">M23 family metallopeptidase</fullName>
    </submittedName>
</protein>
<keyword evidence="1" id="KW-1133">Transmembrane helix</keyword>
<dbReference type="RefSeq" id="WP_167694995.1">
    <property type="nucleotide sequence ID" value="NZ_CP118181.1"/>
</dbReference>
<accession>A0A968GFI4</accession>
<dbReference type="InterPro" id="IPR011055">
    <property type="entry name" value="Dup_hybrid_motif"/>
</dbReference>
<reference evidence="3" key="1">
    <citation type="submission" date="2020-03" db="EMBL/GenBank/DDBJ databases">
        <title>Spirochaetal bacteria isolated from arthropods constitute a novel genus Entomospira genus novum within the order Spirochaetales.</title>
        <authorList>
            <person name="Grana-Miraglia L."/>
            <person name="Sikutova S."/>
            <person name="Fingerle V."/>
            <person name="Sing A."/>
            <person name="Castillo-Ramirez S."/>
            <person name="Margos G."/>
            <person name="Rudolf I."/>
        </authorList>
    </citation>
    <scope>NUCLEOTIDE SEQUENCE</scope>
    <source>
        <strain evidence="3">BR149</strain>
    </source>
</reference>
<organism evidence="3 4">
    <name type="scientific">Entomospira culicis</name>
    <dbReference type="NCBI Taxonomy" id="2719989"/>
    <lineage>
        <taxon>Bacteria</taxon>
        <taxon>Pseudomonadati</taxon>
        <taxon>Spirochaetota</taxon>
        <taxon>Spirochaetia</taxon>
        <taxon>Spirochaetales</taxon>
        <taxon>Spirochaetaceae</taxon>
        <taxon>Entomospira</taxon>
    </lineage>
</organism>
<dbReference type="Pfam" id="PF01551">
    <property type="entry name" value="Peptidase_M23"/>
    <property type="match status" value="1"/>
</dbReference>
<sequence>MKKDENGSKKRRFSLFNAIKQSWQHWRRPLTIMLAPHDEGKVLSFRVSILSLWVFGFLFVGLFFFVILFSTSNYQLTQKIDNQDASILKIMDESQKLWQAVGPLPAITEVLEGTISTIDRDFGHTALAHLSEQGGDLEGGTVSSRGAQSAQDLGIQKIEDSIRTIEDTIPLIATLGELLDTQKQFLSEIPTAWPVISRRGTITMLFGPGRDPFTDGWQFHTGVDIAHSVGTPVVAAADGVVVRTSYNAGGYGNIVYVRHNYGFYTRYAHMQRYTVVEGQRVKQGEQLGLMGATGRATGSHVHFEVLLGTEARDPMQYLSIIDSSLVGYIRIRN</sequence>
<dbReference type="AlphaFoldDB" id="A0A968GFI4"/>
<evidence type="ECO:0000256" key="1">
    <source>
        <dbReference type="SAM" id="Phobius"/>
    </source>
</evidence>
<evidence type="ECO:0000313" key="4">
    <source>
        <dbReference type="Proteomes" id="UP000778951"/>
    </source>
</evidence>
<name>A0A968GFI4_9SPIO</name>
<keyword evidence="1" id="KW-0812">Transmembrane</keyword>
<dbReference type="PANTHER" id="PTHR21666:SF270">
    <property type="entry name" value="MUREIN HYDROLASE ACTIVATOR ENVC"/>
    <property type="match status" value="1"/>
</dbReference>
<keyword evidence="1" id="KW-0472">Membrane</keyword>
<evidence type="ECO:0000259" key="2">
    <source>
        <dbReference type="Pfam" id="PF01551"/>
    </source>
</evidence>
<dbReference type="Proteomes" id="UP000778951">
    <property type="component" value="Unassembled WGS sequence"/>
</dbReference>
<dbReference type="SUPFAM" id="SSF51261">
    <property type="entry name" value="Duplicated hybrid motif"/>
    <property type="match status" value="1"/>
</dbReference>
<dbReference type="CDD" id="cd12797">
    <property type="entry name" value="M23_peptidase"/>
    <property type="match status" value="1"/>
</dbReference>
<dbReference type="EMBL" id="JAATLM010000001">
    <property type="protein sequence ID" value="NIZ68881.1"/>
    <property type="molecule type" value="Genomic_DNA"/>
</dbReference>
<feature type="transmembrane region" description="Helical" evidence="1">
    <location>
        <begin position="49"/>
        <end position="69"/>
    </location>
</feature>
<dbReference type="GO" id="GO:0004222">
    <property type="term" value="F:metalloendopeptidase activity"/>
    <property type="evidence" value="ECO:0007669"/>
    <property type="project" value="TreeGrafter"/>
</dbReference>
<gene>
    <name evidence="3" type="ORF">HCT48_01425</name>
</gene>
<dbReference type="Gene3D" id="2.70.70.10">
    <property type="entry name" value="Glucose Permease (Domain IIA)"/>
    <property type="match status" value="1"/>
</dbReference>
<dbReference type="InterPro" id="IPR016047">
    <property type="entry name" value="M23ase_b-sheet_dom"/>
</dbReference>
<evidence type="ECO:0000313" key="3">
    <source>
        <dbReference type="EMBL" id="NIZ68881.1"/>
    </source>
</evidence>
<proteinExistence type="predicted"/>